<gene>
    <name evidence="2" type="ORF">LCGC14_2794500</name>
</gene>
<evidence type="ECO:0000256" key="1">
    <source>
        <dbReference type="SAM" id="Phobius"/>
    </source>
</evidence>
<protein>
    <submittedName>
        <fullName evidence="2">Uncharacterized protein</fullName>
    </submittedName>
</protein>
<keyword evidence="1" id="KW-0472">Membrane</keyword>
<sequence>TPPAPQTERQLTQPGAWTPDVLWGIQTQRAKDQIAGVGVSGSPVPPPGGKETWFDKYKWWIAAGVGVFVIGAATGGVRTAKVLQ</sequence>
<comment type="caution">
    <text evidence="2">The sequence shown here is derived from an EMBL/GenBank/DDBJ whole genome shotgun (WGS) entry which is preliminary data.</text>
</comment>
<accession>A0A0F9AY70</accession>
<proteinExistence type="predicted"/>
<organism evidence="2">
    <name type="scientific">marine sediment metagenome</name>
    <dbReference type="NCBI Taxonomy" id="412755"/>
    <lineage>
        <taxon>unclassified sequences</taxon>
        <taxon>metagenomes</taxon>
        <taxon>ecological metagenomes</taxon>
    </lineage>
</organism>
<dbReference type="EMBL" id="LAZR01052271">
    <property type="protein sequence ID" value="KKK83329.1"/>
    <property type="molecule type" value="Genomic_DNA"/>
</dbReference>
<name>A0A0F9AY70_9ZZZZ</name>
<evidence type="ECO:0000313" key="2">
    <source>
        <dbReference type="EMBL" id="KKK83329.1"/>
    </source>
</evidence>
<keyword evidence="1" id="KW-0812">Transmembrane</keyword>
<feature type="transmembrane region" description="Helical" evidence="1">
    <location>
        <begin position="59"/>
        <end position="77"/>
    </location>
</feature>
<reference evidence="2" key="1">
    <citation type="journal article" date="2015" name="Nature">
        <title>Complex archaea that bridge the gap between prokaryotes and eukaryotes.</title>
        <authorList>
            <person name="Spang A."/>
            <person name="Saw J.H."/>
            <person name="Jorgensen S.L."/>
            <person name="Zaremba-Niedzwiedzka K."/>
            <person name="Martijn J."/>
            <person name="Lind A.E."/>
            <person name="van Eijk R."/>
            <person name="Schleper C."/>
            <person name="Guy L."/>
            <person name="Ettema T.J."/>
        </authorList>
    </citation>
    <scope>NUCLEOTIDE SEQUENCE</scope>
</reference>
<feature type="non-terminal residue" evidence="2">
    <location>
        <position position="1"/>
    </location>
</feature>
<keyword evidence="1" id="KW-1133">Transmembrane helix</keyword>
<dbReference type="AlphaFoldDB" id="A0A0F9AY70"/>